<feature type="domain" description="Exonuclease VII large subunit C-terminal" evidence="7">
    <location>
        <begin position="141"/>
        <end position="451"/>
    </location>
</feature>
<keyword evidence="10" id="KW-0614">Plasmid</keyword>
<comment type="function">
    <text evidence="5">Bidirectionally degrades single-stranded DNA into large acid-insoluble oligonucleotides, which are then degraded further into small acid-soluble oligonucleotides.</text>
</comment>
<evidence type="ECO:0000259" key="7">
    <source>
        <dbReference type="Pfam" id="PF02601"/>
    </source>
</evidence>
<dbReference type="Pfam" id="PF13742">
    <property type="entry name" value="tRNA_anti_2"/>
    <property type="match status" value="1"/>
</dbReference>
<dbReference type="InterPro" id="IPR003753">
    <property type="entry name" value="Exonuc_VII_L"/>
</dbReference>
<proteinExistence type="inferred from homology"/>
<reference evidence="9 11" key="1">
    <citation type="submission" date="2015-11" db="EMBL/GenBank/DDBJ databases">
        <title>Identification of large and diverse effector repertoires of 38 Legionella species.</title>
        <authorList>
            <person name="Burstein D."/>
            <person name="Amaro F."/>
            <person name="Zusman T."/>
            <person name="Lifshitz Z."/>
            <person name="Cohen O."/>
            <person name="Gilbert J.A."/>
            <person name="Pupko T."/>
            <person name="Shuman H.A."/>
            <person name="Segal G."/>
        </authorList>
    </citation>
    <scope>NUCLEOTIDE SEQUENCE [LARGE SCALE GENOMIC DNA]</scope>
    <source>
        <strain evidence="9 11">1762-AUS-E</strain>
    </source>
</reference>
<evidence type="ECO:0000256" key="2">
    <source>
        <dbReference type="ARBA" id="ARBA00022722"/>
    </source>
</evidence>
<evidence type="ECO:0000256" key="5">
    <source>
        <dbReference type="HAMAP-Rule" id="MF_00378"/>
    </source>
</evidence>
<evidence type="ECO:0000256" key="1">
    <source>
        <dbReference type="ARBA" id="ARBA00022490"/>
    </source>
</evidence>
<dbReference type="Pfam" id="PF02601">
    <property type="entry name" value="Exonuc_VII_L"/>
    <property type="match status" value="1"/>
</dbReference>
<evidence type="ECO:0000313" key="12">
    <source>
        <dbReference type="Proteomes" id="UP000281170"/>
    </source>
</evidence>
<sequence>MIFLLELLSLHTSSLMITTTPLVLTVTQLNRQIKNWLELEMGVVCVEGEISNLAKPSSGHFYFTLKDSKAQVRCVYFRNRHGPGNQENWENGQQVIATGILSLYEARGDYQLIVNELKLAGAGNLFQQFEQLKKKLATLGLFETERKRPLPTFPYTIGVVTSESAAALRDILTTLARRFPVAQVVIYPSEVQGKSAAKQLSDAILLANKEKHCDVLLLARGGGSMEDLWAFNDEQLAFTIFNSAIPIVSGVGHETDFTIADFVADLRAATPTAAAEAVTPNIEDIIRYFQLMEAKLADTLSRLVAYKRLLVEHKIQKISSPGRLIMSHWQTLDFLKNRLVNAMQNGLLAKRQSIHLAQSCLVLKNPVVLVQQSKRKVSDLRQRISQLIVYKKEMLTEQLAKQMATLHVVSPLATLERGYSIVTKDEKIICDVKCLKKDDVIEIQLANGSVVAGVKEVTGKGSP</sequence>
<dbReference type="GO" id="GO:0005737">
    <property type="term" value="C:cytoplasm"/>
    <property type="evidence" value="ECO:0007669"/>
    <property type="project" value="UniProtKB-SubCell"/>
</dbReference>
<evidence type="ECO:0000259" key="8">
    <source>
        <dbReference type="Pfam" id="PF13742"/>
    </source>
</evidence>
<dbReference type="InterPro" id="IPR025824">
    <property type="entry name" value="OB-fold_nuc-bd_dom"/>
</dbReference>
<gene>
    <name evidence="5 9" type="primary">xseA</name>
    <name evidence="9" type="ORF">Lade_0895</name>
    <name evidence="10" type="ORF">NCTC12735_01387</name>
</gene>
<keyword evidence="3 5" id="KW-0378">Hydrolase</keyword>
<evidence type="ECO:0000313" key="10">
    <source>
        <dbReference type="EMBL" id="VEH85752.1"/>
    </source>
</evidence>
<dbReference type="EMBL" id="LR134431">
    <property type="protein sequence ID" value="VEH85752.1"/>
    <property type="molecule type" value="Genomic_DNA"/>
</dbReference>
<dbReference type="NCBIfam" id="TIGR00237">
    <property type="entry name" value="xseA"/>
    <property type="match status" value="1"/>
</dbReference>
<keyword evidence="4 5" id="KW-0269">Exonuclease</keyword>
<evidence type="ECO:0000256" key="3">
    <source>
        <dbReference type="ARBA" id="ARBA00022801"/>
    </source>
</evidence>
<comment type="subunit">
    <text evidence="5">Heterooligomer composed of large and small subunits.</text>
</comment>
<dbReference type="CDD" id="cd04489">
    <property type="entry name" value="ExoVII_LU_OBF"/>
    <property type="match status" value="1"/>
</dbReference>
<dbReference type="GO" id="GO:0008855">
    <property type="term" value="F:exodeoxyribonuclease VII activity"/>
    <property type="evidence" value="ECO:0007669"/>
    <property type="project" value="UniProtKB-UniRule"/>
</dbReference>
<dbReference type="Proteomes" id="UP000054859">
    <property type="component" value="Unassembled WGS sequence"/>
</dbReference>
<evidence type="ECO:0000313" key="9">
    <source>
        <dbReference type="EMBL" id="KTC66237.1"/>
    </source>
</evidence>
<keyword evidence="1 5" id="KW-0963">Cytoplasm</keyword>
<evidence type="ECO:0000256" key="4">
    <source>
        <dbReference type="ARBA" id="ARBA00022839"/>
    </source>
</evidence>
<keyword evidence="11" id="KW-1185">Reference proteome</keyword>
<protein>
    <recommendedName>
        <fullName evidence="5">Exodeoxyribonuclease 7 large subunit</fullName>
        <ecNumber evidence="5">3.1.11.6</ecNumber>
    </recommendedName>
    <alternativeName>
        <fullName evidence="5">Exodeoxyribonuclease VII large subunit</fullName>
        <shortName evidence="5">Exonuclease VII large subunit</shortName>
    </alternativeName>
</protein>
<evidence type="ECO:0000256" key="6">
    <source>
        <dbReference type="RuleBase" id="RU004355"/>
    </source>
</evidence>
<dbReference type="EC" id="3.1.11.6" evidence="5"/>
<dbReference type="GO" id="GO:0006308">
    <property type="term" value="P:DNA catabolic process"/>
    <property type="evidence" value="ECO:0007669"/>
    <property type="project" value="UniProtKB-UniRule"/>
</dbReference>
<evidence type="ECO:0000313" key="11">
    <source>
        <dbReference type="Proteomes" id="UP000054859"/>
    </source>
</evidence>
<dbReference type="PANTHER" id="PTHR30008">
    <property type="entry name" value="EXODEOXYRIBONUCLEASE 7 LARGE SUBUNIT"/>
    <property type="match status" value="1"/>
</dbReference>
<keyword evidence="2 5" id="KW-0540">Nuclease</keyword>
<reference evidence="10 12" key="2">
    <citation type="submission" date="2018-12" db="EMBL/GenBank/DDBJ databases">
        <authorList>
            <consortium name="Pathogen Informatics"/>
        </authorList>
    </citation>
    <scope>NUCLEOTIDE SEQUENCE [LARGE SCALE GENOMIC DNA]</scope>
    <source>
        <strain evidence="10 12">NCTC12735</strain>
        <plasmid evidence="12">22</plasmid>
    </source>
</reference>
<feature type="domain" description="OB-fold nucleic acid binding" evidence="8">
    <location>
        <begin position="24"/>
        <end position="117"/>
    </location>
</feature>
<name>A0A0W0R593_9GAMM</name>
<dbReference type="PATRIC" id="fig|45056.6.peg.925"/>
<comment type="subcellular location">
    <subcellularLocation>
        <location evidence="5 6">Cytoplasm</location>
    </subcellularLocation>
</comment>
<dbReference type="KEGG" id="ladl:NCTC12735_01387"/>
<dbReference type="PANTHER" id="PTHR30008:SF0">
    <property type="entry name" value="EXODEOXYRIBONUCLEASE 7 LARGE SUBUNIT"/>
    <property type="match status" value="1"/>
</dbReference>
<dbReference type="Proteomes" id="UP000281170">
    <property type="component" value="Plasmid 22"/>
</dbReference>
<comment type="catalytic activity">
    <reaction evidence="5 6">
        <text>Exonucleolytic cleavage in either 5'- to 3'- or 3'- to 5'-direction to yield nucleoside 5'-phosphates.</text>
        <dbReference type="EC" id="3.1.11.6"/>
    </reaction>
</comment>
<dbReference type="STRING" id="45056.Lade_0895"/>
<comment type="similarity">
    <text evidence="5 6">Belongs to the XseA family.</text>
</comment>
<dbReference type="EMBL" id="LNKA01000001">
    <property type="protein sequence ID" value="KTC66237.1"/>
    <property type="molecule type" value="Genomic_DNA"/>
</dbReference>
<dbReference type="GO" id="GO:0009318">
    <property type="term" value="C:exodeoxyribonuclease VII complex"/>
    <property type="evidence" value="ECO:0007669"/>
    <property type="project" value="UniProtKB-UniRule"/>
</dbReference>
<organism evidence="9 11">
    <name type="scientific">Legionella adelaidensis</name>
    <dbReference type="NCBI Taxonomy" id="45056"/>
    <lineage>
        <taxon>Bacteria</taxon>
        <taxon>Pseudomonadati</taxon>
        <taxon>Pseudomonadota</taxon>
        <taxon>Gammaproteobacteria</taxon>
        <taxon>Legionellales</taxon>
        <taxon>Legionellaceae</taxon>
        <taxon>Legionella</taxon>
    </lineage>
</organism>
<geneLocation type="plasmid" evidence="10 12">
    <name>22</name>
</geneLocation>
<dbReference type="AlphaFoldDB" id="A0A0W0R593"/>
<dbReference type="GO" id="GO:0003676">
    <property type="term" value="F:nucleic acid binding"/>
    <property type="evidence" value="ECO:0007669"/>
    <property type="project" value="InterPro"/>
</dbReference>
<accession>A0A0W0R593</accession>
<dbReference type="HAMAP" id="MF_00378">
    <property type="entry name" value="Exonuc_7_L"/>
    <property type="match status" value="1"/>
</dbReference>
<dbReference type="InterPro" id="IPR020579">
    <property type="entry name" value="Exonuc_VII_lsu_C"/>
</dbReference>